<evidence type="ECO:0000313" key="3">
    <source>
        <dbReference type="Proteomes" id="UP000325255"/>
    </source>
</evidence>
<evidence type="ECO:0000256" key="1">
    <source>
        <dbReference type="SAM" id="MobiDB-lite"/>
    </source>
</evidence>
<sequence>MPSRTTTPTGSMAGTDRHPALLQRLRALPESVRSQRAARQHQLRHAGTTPRRAAPLAPR</sequence>
<dbReference type="AlphaFoldDB" id="A0A5M6IIF4"/>
<keyword evidence="3" id="KW-1185">Reference proteome</keyword>
<accession>A0A5M6IIF4</accession>
<gene>
    <name evidence="2" type="ORF">F1189_31200</name>
</gene>
<name>A0A5M6IIF4_9PROT</name>
<dbReference type="EMBL" id="VWPK01000117">
    <property type="protein sequence ID" value="KAA5607994.1"/>
    <property type="molecule type" value="Genomic_DNA"/>
</dbReference>
<comment type="caution">
    <text evidence="2">The sequence shown here is derived from an EMBL/GenBank/DDBJ whole genome shotgun (WGS) entry which is preliminary data.</text>
</comment>
<evidence type="ECO:0000313" key="2">
    <source>
        <dbReference type="EMBL" id="KAA5607994.1"/>
    </source>
</evidence>
<feature type="region of interest" description="Disordered" evidence="1">
    <location>
        <begin position="31"/>
        <end position="59"/>
    </location>
</feature>
<dbReference type="RefSeq" id="WP_150045766.1">
    <property type="nucleotide sequence ID" value="NZ_OW485601.1"/>
</dbReference>
<reference evidence="2 3" key="1">
    <citation type="submission" date="2019-09" db="EMBL/GenBank/DDBJ databases">
        <title>Genome sequence of Rhodovastum atsumiense, a diverse member of the Acetobacteraceae family of non-sulfur purple photosynthetic bacteria.</title>
        <authorList>
            <person name="Meyer T."/>
            <person name="Kyndt J."/>
        </authorList>
    </citation>
    <scope>NUCLEOTIDE SEQUENCE [LARGE SCALE GENOMIC DNA]</scope>
    <source>
        <strain evidence="2 3">DSM 21279</strain>
    </source>
</reference>
<proteinExistence type="predicted"/>
<protein>
    <submittedName>
        <fullName evidence="2">Uncharacterized protein</fullName>
    </submittedName>
</protein>
<dbReference type="Proteomes" id="UP000325255">
    <property type="component" value="Unassembled WGS sequence"/>
</dbReference>
<organism evidence="2 3">
    <name type="scientific">Rhodovastum atsumiense</name>
    <dbReference type="NCBI Taxonomy" id="504468"/>
    <lineage>
        <taxon>Bacteria</taxon>
        <taxon>Pseudomonadati</taxon>
        <taxon>Pseudomonadota</taxon>
        <taxon>Alphaproteobacteria</taxon>
        <taxon>Acetobacterales</taxon>
        <taxon>Acetobacteraceae</taxon>
        <taxon>Rhodovastum</taxon>
    </lineage>
</organism>